<evidence type="ECO:0000256" key="1">
    <source>
        <dbReference type="ARBA" id="ARBA00006964"/>
    </source>
</evidence>
<dbReference type="Gene3D" id="3.40.1390.30">
    <property type="entry name" value="NIF3 (NGG1p interacting factor 3)-like"/>
    <property type="match status" value="2"/>
</dbReference>
<dbReference type="Pfam" id="PF01784">
    <property type="entry name" value="DUF34_NIF3"/>
    <property type="match status" value="1"/>
</dbReference>
<sequence>MTKVKDIVDQLNQTFPEEIASQGDPVGLQIGSMDQEVTQVMTTLDVRPEVVDEAIEKGINLIISHHPLIFRPIKNLDYSDPQKAMYAKIIANNITVYSLHTNSDKAQNGSADWEAEELGLKEIEPFALDKDGIAIGRKGKLPKVMTAKEFAYYVKEKMQIPMVRLITADNSKKVLTVGFICGDGGKFWHQAVEENLDAFITGDVYYHVGHDMISNGLTVVDPGHYTEKLFKYKVFDLLKQWNKDFNWQIGIELSEVSTNPFQDLF</sequence>
<feature type="binding site" evidence="5">
    <location>
        <position position="104"/>
    </location>
    <ligand>
        <name>a divalent metal cation</name>
        <dbReference type="ChEBI" id="CHEBI:60240"/>
        <label>1</label>
    </ligand>
</feature>
<dbReference type="RefSeq" id="WP_117118416.1">
    <property type="nucleotide sequence ID" value="NZ_BFBY01000007.1"/>
</dbReference>
<gene>
    <name evidence="6" type="ORF">LrDSM24759_09980</name>
</gene>
<proteinExistence type="inferred from homology"/>
<feature type="binding site" evidence="5">
    <location>
        <position position="227"/>
    </location>
    <ligand>
        <name>a divalent metal cation</name>
        <dbReference type="ChEBI" id="CHEBI:60240"/>
        <label>1</label>
    </ligand>
</feature>
<dbReference type="FunFam" id="3.40.1390.30:FF:000001">
    <property type="entry name" value="GTP cyclohydrolase 1 type 2"/>
    <property type="match status" value="1"/>
</dbReference>
<dbReference type="NCBIfam" id="TIGR00486">
    <property type="entry name" value="YbgI_SA1388"/>
    <property type="match status" value="1"/>
</dbReference>
<evidence type="ECO:0000256" key="5">
    <source>
        <dbReference type="PIRSR" id="PIRSR602678-1"/>
    </source>
</evidence>
<dbReference type="SUPFAM" id="SSF102705">
    <property type="entry name" value="NIF3 (NGG1p interacting factor 3)-like"/>
    <property type="match status" value="1"/>
</dbReference>
<keyword evidence="7" id="KW-1185">Reference proteome</keyword>
<dbReference type="Proteomes" id="UP000257317">
    <property type="component" value="Unassembled WGS sequence"/>
</dbReference>
<reference evidence="7" key="1">
    <citation type="submission" date="2018-03" db="EMBL/GenBank/DDBJ databases">
        <title>New taxa in the Lactobacillus gasseri group.</title>
        <authorList>
            <person name="Tanizawa Y."/>
            <person name="Tohno M."/>
            <person name="Endo A."/>
            <person name="Arita M."/>
        </authorList>
    </citation>
    <scope>NUCLEOTIDE SEQUENCE [LARGE SCALE GENOMIC DNA]</scope>
    <source>
        <strain evidence="7">DSM 24759</strain>
    </source>
</reference>
<dbReference type="InterPro" id="IPR036069">
    <property type="entry name" value="DUF34/NIF3_sf"/>
</dbReference>
<name>A0A2Z6T6Z4_9LACO</name>
<evidence type="ECO:0000313" key="6">
    <source>
        <dbReference type="EMBL" id="GBG05084.1"/>
    </source>
</evidence>
<accession>A0A2Z6T6Z4</accession>
<dbReference type="PANTHER" id="PTHR13799">
    <property type="entry name" value="NGG1 INTERACTING FACTOR 3"/>
    <property type="match status" value="1"/>
</dbReference>
<dbReference type="OrthoDB" id="9792792at2"/>
<dbReference type="InterPro" id="IPR002678">
    <property type="entry name" value="DUF34/NIF3"/>
</dbReference>
<evidence type="ECO:0000313" key="7">
    <source>
        <dbReference type="Proteomes" id="UP000257317"/>
    </source>
</evidence>
<comment type="subunit">
    <text evidence="2">Homohexamer.</text>
</comment>
<dbReference type="EMBL" id="BFBY01000007">
    <property type="protein sequence ID" value="GBG05084.1"/>
    <property type="molecule type" value="Genomic_DNA"/>
</dbReference>
<organism evidence="6 7">
    <name type="scientific">Lactobacillus rodentium</name>
    <dbReference type="NCBI Taxonomy" id="947835"/>
    <lineage>
        <taxon>Bacteria</taxon>
        <taxon>Bacillati</taxon>
        <taxon>Bacillota</taxon>
        <taxon>Bacilli</taxon>
        <taxon>Lactobacillales</taxon>
        <taxon>Lactobacillaceae</taxon>
        <taxon>Lactobacillus</taxon>
    </lineage>
</organism>
<evidence type="ECO:0000256" key="4">
    <source>
        <dbReference type="ARBA" id="ARBA00022723"/>
    </source>
</evidence>
<protein>
    <recommendedName>
        <fullName evidence="3">GTP cyclohydrolase 1 type 2 homolog</fullName>
    </recommendedName>
</protein>
<feature type="binding site" evidence="5">
    <location>
        <position position="224"/>
    </location>
    <ligand>
        <name>a divalent metal cation</name>
        <dbReference type="ChEBI" id="CHEBI:60240"/>
        <label>1</label>
    </ligand>
</feature>
<evidence type="ECO:0000256" key="3">
    <source>
        <dbReference type="ARBA" id="ARBA00022112"/>
    </source>
</evidence>
<dbReference type="GO" id="GO:0046872">
    <property type="term" value="F:metal ion binding"/>
    <property type="evidence" value="ECO:0007669"/>
    <property type="project" value="UniProtKB-KW"/>
</dbReference>
<keyword evidence="4 5" id="KW-0479">Metal-binding</keyword>
<feature type="binding site" evidence="5">
    <location>
        <position position="66"/>
    </location>
    <ligand>
        <name>a divalent metal cation</name>
        <dbReference type="ChEBI" id="CHEBI:60240"/>
        <label>1</label>
    </ligand>
</feature>
<feature type="binding site" evidence="5">
    <location>
        <position position="65"/>
    </location>
    <ligand>
        <name>a divalent metal cation</name>
        <dbReference type="ChEBI" id="CHEBI:60240"/>
        <label>1</label>
    </ligand>
</feature>
<comment type="similarity">
    <text evidence="1">Belongs to the GTP cyclohydrolase I type 2/NIF3 family.</text>
</comment>
<dbReference type="PANTHER" id="PTHR13799:SF14">
    <property type="entry name" value="GTP CYCLOHYDROLASE 1 TYPE 2 HOMOLOG"/>
    <property type="match status" value="1"/>
</dbReference>
<comment type="caution">
    <text evidence="6">The sequence shown here is derived from an EMBL/GenBank/DDBJ whole genome shotgun (WGS) entry which is preliminary data.</text>
</comment>
<evidence type="ECO:0000256" key="2">
    <source>
        <dbReference type="ARBA" id="ARBA00011643"/>
    </source>
</evidence>
<dbReference type="GO" id="GO:0005737">
    <property type="term" value="C:cytoplasm"/>
    <property type="evidence" value="ECO:0007669"/>
    <property type="project" value="TreeGrafter"/>
</dbReference>
<dbReference type="AlphaFoldDB" id="A0A2Z6T6Z4"/>